<accession>A0A1J7BHE2</accession>
<dbReference type="Proteomes" id="UP000243342">
    <property type="component" value="Unassembled WGS sequence"/>
</dbReference>
<protein>
    <submittedName>
        <fullName evidence="2">Uncharacterized protein</fullName>
    </submittedName>
</protein>
<evidence type="ECO:0000313" key="3">
    <source>
        <dbReference type="Proteomes" id="UP000243342"/>
    </source>
</evidence>
<reference evidence="2 3" key="1">
    <citation type="submission" date="2016-10" db="EMBL/GenBank/DDBJ databases">
        <title>Genome sequence of Streptomyces gilvigriseus MUSC 26.</title>
        <authorList>
            <person name="Lee L.-H."/>
            <person name="Ser H.-L."/>
        </authorList>
    </citation>
    <scope>NUCLEOTIDE SEQUENCE [LARGE SCALE GENOMIC DNA]</scope>
    <source>
        <strain evidence="2 3">MUSC 26</strain>
    </source>
</reference>
<evidence type="ECO:0000256" key="1">
    <source>
        <dbReference type="SAM" id="Phobius"/>
    </source>
</evidence>
<organism evidence="2 3">
    <name type="scientific">Mangrovactinospora gilvigrisea</name>
    <dbReference type="NCBI Taxonomy" id="1428644"/>
    <lineage>
        <taxon>Bacteria</taxon>
        <taxon>Bacillati</taxon>
        <taxon>Actinomycetota</taxon>
        <taxon>Actinomycetes</taxon>
        <taxon>Kitasatosporales</taxon>
        <taxon>Streptomycetaceae</taxon>
        <taxon>Mangrovactinospora</taxon>
    </lineage>
</organism>
<comment type="caution">
    <text evidence="2">The sequence shown here is derived from an EMBL/GenBank/DDBJ whole genome shotgun (WGS) entry which is preliminary data.</text>
</comment>
<dbReference type="AlphaFoldDB" id="A0A1J7BHE2"/>
<name>A0A1J7BHE2_9ACTN</name>
<proteinExistence type="predicted"/>
<keyword evidence="1" id="KW-0812">Transmembrane</keyword>
<dbReference type="EMBL" id="MLCF01000030">
    <property type="protein sequence ID" value="OIV38111.1"/>
    <property type="molecule type" value="Genomic_DNA"/>
</dbReference>
<feature type="transmembrane region" description="Helical" evidence="1">
    <location>
        <begin position="188"/>
        <end position="207"/>
    </location>
</feature>
<dbReference type="STRING" id="1428644.BIV57_07590"/>
<gene>
    <name evidence="2" type="ORF">BIV57_07590</name>
</gene>
<sequence>MPPRTPPTRLWAQAGIALLLLAVLAALTSLAALRLRADLRDLTTTARTRAAAAYQLHATLADLDAQHTAGLVPGGGIGNRQLALTSARLLRTQAGALIADLAEDGSAHARVAVLLDVLSRYDATTARADDAAGLDHPPGRPPQLALLHTEQSGDLFDTEALPQADALARAYTDRAADLADRAGTAGTVLGGATAGLGAATVGFLVWWQRDLARRYGRRFSPALLGATVLTAAVAVSAPLAVLSAADDTRTAVSGGLRAWQDAAAARVSAARAASAQASWLVVDPSQRPALAQQFAADTRRIATVPDAAVRQRLAVLTADDRRLRALGGAADSARAADLLTGVARRHLAFDVYDVEVHLDARAAARSAAFDAATGAGRADLAPHPALPLALLGAAAVGAWLGVRPRLAEYR</sequence>
<keyword evidence="3" id="KW-1185">Reference proteome</keyword>
<keyword evidence="1" id="KW-0472">Membrane</keyword>
<feature type="transmembrane region" description="Helical" evidence="1">
    <location>
        <begin position="219"/>
        <end position="241"/>
    </location>
</feature>
<keyword evidence="1" id="KW-1133">Transmembrane helix</keyword>
<evidence type="ECO:0000313" key="2">
    <source>
        <dbReference type="EMBL" id="OIV38111.1"/>
    </source>
</evidence>